<organism evidence="1">
    <name type="scientific">Arundo donax</name>
    <name type="common">Giant reed</name>
    <name type="synonym">Donax arundinaceus</name>
    <dbReference type="NCBI Taxonomy" id="35708"/>
    <lineage>
        <taxon>Eukaryota</taxon>
        <taxon>Viridiplantae</taxon>
        <taxon>Streptophyta</taxon>
        <taxon>Embryophyta</taxon>
        <taxon>Tracheophyta</taxon>
        <taxon>Spermatophyta</taxon>
        <taxon>Magnoliopsida</taxon>
        <taxon>Liliopsida</taxon>
        <taxon>Poales</taxon>
        <taxon>Poaceae</taxon>
        <taxon>PACMAD clade</taxon>
        <taxon>Arundinoideae</taxon>
        <taxon>Arundineae</taxon>
        <taxon>Arundo</taxon>
    </lineage>
</organism>
<name>A0A0A9D240_ARUDO</name>
<sequence>MLTSGFEWTTYFSNHSNTSLPSSLHPDHLTAKATCIHSMQENKQINKKV</sequence>
<accession>A0A0A9D240</accession>
<dbReference type="EMBL" id="GBRH01217137">
    <property type="protein sequence ID" value="JAD80758.1"/>
    <property type="molecule type" value="Transcribed_RNA"/>
</dbReference>
<reference evidence="1" key="1">
    <citation type="submission" date="2014-09" db="EMBL/GenBank/DDBJ databases">
        <authorList>
            <person name="Magalhaes I.L.F."/>
            <person name="Oliveira U."/>
            <person name="Santos F.R."/>
            <person name="Vidigal T.H.D.A."/>
            <person name="Brescovit A.D."/>
            <person name="Santos A.J."/>
        </authorList>
    </citation>
    <scope>NUCLEOTIDE SEQUENCE</scope>
    <source>
        <tissue evidence="1">Shoot tissue taken approximately 20 cm above the soil surface</tissue>
    </source>
</reference>
<protein>
    <submittedName>
        <fullName evidence="1">Uncharacterized protein</fullName>
    </submittedName>
</protein>
<dbReference type="AlphaFoldDB" id="A0A0A9D240"/>
<reference evidence="1" key="2">
    <citation type="journal article" date="2015" name="Data Brief">
        <title>Shoot transcriptome of the giant reed, Arundo donax.</title>
        <authorList>
            <person name="Barrero R.A."/>
            <person name="Guerrero F.D."/>
            <person name="Moolhuijzen P."/>
            <person name="Goolsby J.A."/>
            <person name="Tidwell J."/>
            <person name="Bellgard S.E."/>
            <person name="Bellgard M.I."/>
        </authorList>
    </citation>
    <scope>NUCLEOTIDE SEQUENCE</scope>
    <source>
        <tissue evidence="1">Shoot tissue taken approximately 20 cm above the soil surface</tissue>
    </source>
</reference>
<proteinExistence type="predicted"/>
<evidence type="ECO:0000313" key="1">
    <source>
        <dbReference type="EMBL" id="JAD80758.1"/>
    </source>
</evidence>